<keyword evidence="3" id="KW-0804">Transcription</keyword>
<evidence type="ECO:0000259" key="4">
    <source>
        <dbReference type="PROSITE" id="PS50042"/>
    </source>
</evidence>
<keyword evidence="7" id="KW-1185">Reference proteome</keyword>
<dbReference type="InterPro" id="IPR014710">
    <property type="entry name" value="RmlC-like_jellyroll"/>
</dbReference>
<dbReference type="Gene3D" id="2.60.120.10">
    <property type="entry name" value="Jelly Rolls"/>
    <property type="match status" value="1"/>
</dbReference>
<dbReference type="PANTHER" id="PTHR24567">
    <property type="entry name" value="CRP FAMILY TRANSCRIPTIONAL REGULATORY PROTEIN"/>
    <property type="match status" value="1"/>
</dbReference>
<keyword evidence="1" id="KW-0805">Transcription regulation</keyword>
<accession>A0A1H7SH70</accession>
<feature type="domain" description="Cyclic nucleotide-binding" evidence="4">
    <location>
        <begin position="6"/>
        <end position="124"/>
    </location>
</feature>
<evidence type="ECO:0000256" key="2">
    <source>
        <dbReference type="ARBA" id="ARBA00023125"/>
    </source>
</evidence>
<dbReference type="InterPro" id="IPR012318">
    <property type="entry name" value="HTH_CRP"/>
</dbReference>
<dbReference type="InterPro" id="IPR050397">
    <property type="entry name" value="Env_Response_Regulators"/>
</dbReference>
<evidence type="ECO:0000256" key="3">
    <source>
        <dbReference type="ARBA" id="ARBA00023163"/>
    </source>
</evidence>
<dbReference type="Gene3D" id="1.10.10.10">
    <property type="entry name" value="Winged helix-like DNA-binding domain superfamily/Winged helix DNA-binding domain"/>
    <property type="match status" value="1"/>
</dbReference>
<keyword evidence="2" id="KW-0238">DNA-binding</keyword>
<dbReference type="InterPro" id="IPR018490">
    <property type="entry name" value="cNMP-bd_dom_sf"/>
</dbReference>
<dbReference type="GO" id="GO:0005829">
    <property type="term" value="C:cytosol"/>
    <property type="evidence" value="ECO:0007669"/>
    <property type="project" value="TreeGrafter"/>
</dbReference>
<dbReference type="InterPro" id="IPR036388">
    <property type="entry name" value="WH-like_DNA-bd_sf"/>
</dbReference>
<dbReference type="InterPro" id="IPR000595">
    <property type="entry name" value="cNMP-bd_dom"/>
</dbReference>
<reference evidence="6 7" key="1">
    <citation type="submission" date="2016-10" db="EMBL/GenBank/DDBJ databases">
        <authorList>
            <person name="de Groot N.N."/>
        </authorList>
    </citation>
    <scope>NUCLEOTIDE SEQUENCE [LARGE SCALE GENOMIC DNA]</scope>
    <source>
        <strain evidence="6 7">DSM 25232</strain>
    </source>
</reference>
<dbReference type="GO" id="GO:0003700">
    <property type="term" value="F:DNA-binding transcription factor activity"/>
    <property type="evidence" value="ECO:0007669"/>
    <property type="project" value="TreeGrafter"/>
</dbReference>
<proteinExistence type="predicted"/>
<dbReference type="SUPFAM" id="SSF46785">
    <property type="entry name" value="Winged helix' DNA-binding domain"/>
    <property type="match status" value="1"/>
</dbReference>
<evidence type="ECO:0000256" key="1">
    <source>
        <dbReference type="ARBA" id="ARBA00023015"/>
    </source>
</evidence>
<evidence type="ECO:0000313" key="6">
    <source>
        <dbReference type="EMBL" id="SEL71536.1"/>
    </source>
</evidence>
<dbReference type="SMART" id="SM00419">
    <property type="entry name" value="HTH_CRP"/>
    <property type="match status" value="1"/>
</dbReference>
<feature type="domain" description="HTH crp-type" evidence="5">
    <location>
        <begin position="138"/>
        <end position="210"/>
    </location>
</feature>
<dbReference type="PANTHER" id="PTHR24567:SF26">
    <property type="entry name" value="REGULATORY PROTEIN YEIL"/>
    <property type="match status" value="1"/>
</dbReference>
<evidence type="ECO:0000259" key="5">
    <source>
        <dbReference type="PROSITE" id="PS51063"/>
    </source>
</evidence>
<dbReference type="Pfam" id="PF00027">
    <property type="entry name" value="cNMP_binding"/>
    <property type="match status" value="1"/>
</dbReference>
<dbReference type="EMBL" id="FOAB01000005">
    <property type="protein sequence ID" value="SEL71536.1"/>
    <property type="molecule type" value="Genomic_DNA"/>
</dbReference>
<dbReference type="STRING" id="1038014.SAMN04487910_3151"/>
<dbReference type="GO" id="GO:0003677">
    <property type="term" value="F:DNA binding"/>
    <property type="evidence" value="ECO:0007669"/>
    <property type="project" value="UniProtKB-KW"/>
</dbReference>
<sequence>MEGFNLFNKIGRNNMMHICEILDMKYVNKGEVIEFISENKEKVYFLKNGTVKIVNRDSDIAKYIVNKGNIFGELVLYDQEAANEQQAVALDDCVICSIEANQMTDLMNQHESLKNEIFKVYGLRIKKLERRLQDLLYKDSGTRIKEFILDYILDFGKSNNDRIIAKNLLSHKDIAHLTNTSRQTVSNAMSTLRKNKIIDYNSQYISINKK</sequence>
<dbReference type="AlphaFoldDB" id="A0A1H7SH70"/>
<dbReference type="PROSITE" id="PS51063">
    <property type="entry name" value="HTH_CRP_2"/>
    <property type="match status" value="1"/>
</dbReference>
<dbReference type="Pfam" id="PF13545">
    <property type="entry name" value="HTH_Crp_2"/>
    <property type="match status" value="1"/>
</dbReference>
<evidence type="ECO:0000313" key="7">
    <source>
        <dbReference type="Proteomes" id="UP000198521"/>
    </source>
</evidence>
<dbReference type="SMART" id="SM00100">
    <property type="entry name" value="cNMP"/>
    <property type="match status" value="1"/>
</dbReference>
<dbReference type="Proteomes" id="UP000198521">
    <property type="component" value="Unassembled WGS sequence"/>
</dbReference>
<dbReference type="PROSITE" id="PS50042">
    <property type="entry name" value="CNMP_BINDING_3"/>
    <property type="match status" value="1"/>
</dbReference>
<name>A0A1H7SH70_AQUAM</name>
<protein>
    <submittedName>
        <fullName evidence="6">CRP/FNR family transcriptional regulator, anaerobic regulatory protein</fullName>
    </submittedName>
</protein>
<organism evidence="6 7">
    <name type="scientific">Aquimarina amphilecti</name>
    <dbReference type="NCBI Taxonomy" id="1038014"/>
    <lineage>
        <taxon>Bacteria</taxon>
        <taxon>Pseudomonadati</taxon>
        <taxon>Bacteroidota</taxon>
        <taxon>Flavobacteriia</taxon>
        <taxon>Flavobacteriales</taxon>
        <taxon>Flavobacteriaceae</taxon>
        <taxon>Aquimarina</taxon>
    </lineage>
</organism>
<dbReference type="CDD" id="cd00038">
    <property type="entry name" value="CAP_ED"/>
    <property type="match status" value="1"/>
</dbReference>
<dbReference type="InterPro" id="IPR036390">
    <property type="entry name" value="WH_DNA-bd_sf"/>
</dbReference>
<dbReference type="SUPFAM" id="SSF51206">
    <property type="entry name" value="cAMP-binding domain-like"/>
    <property type="match status" value="1"/>
</dbReference>
<gene>
    <name evidence="6" type="ORF">SAMN04487910_3151</name>
</gene>